<dbReference type="PROSITE" id="PS50206">
    <property type="entry name" value="RHODANESE_3"/>
    <property type="match status" value="1"/>
</dbReference>
<dbReference type="InterPro" id="IPR001763">
    <property type="entry name" value="Rhodanese-like_dom"/>
</dbReference>
<dbReference type="InterPro" id="IPR044684">
    <property type="entry name" value="STR17/STR18/HARC1-like"/>
</dbReference>
<reference evidence="3" key="1">
    <citation type="submission" date="2020-09" db="EMBL/GenBank/DDBJ databases">
        <title>Genome-Enabled Discovery of Anthraquinone Biosynthesis in Senna tora.</title>
        <authorList>
            <person name="Kang S.-H."/>
            <person name="Pandey R.P."/>
            <person name="Lee C.-M."/>
            <person name="Sim J.-S."/>
            <person name="Jeong J.-T."/>
            <person name="Choi B.-S."/>
            <person name="Jung M."/>
            <person name="Ginzburg D."/>
            <person name="Zhao K."/>
            <person name="Won S.Y."/>
            <person name="Oh T.-J."/>
            <person name="Yu Y."/>
            <person name="Kim N.-H."/>
            <person name="Lee O.R."/>
            <person name="Lee T.-H."/>
            <person name="Bashyal P."/>
            <person name="Kim T.-S."/>
            <person name="Lee W.-H."/>
            <person name="Kawkins C."/>
            <person name="Kim C.-K."/>
            <person name="Kim J.S."/>
            <person name="Ahn B.O."/>
            <person name="Rhee S.Y."/>
            <person name="Sohng J.K."/>
        </authorList>
    </citation>
    <scope>NUCLEOTIDE SEQUENCE</scope>
    <source>
        <tissue evidence="3">Leaf</tissue>
    </source>
</reference>
<evidence type="ECO:0000259" key="2">
    <source>
        <dbReference type="PROSITE" id="PS50206"/>
    </source>
</evidence>
<protein>
    <submittedName>
        <fullName evidence="3">Thiosulfate sulfurtransferase 18</fullName>
    </submittedName>
</protein>
<evidence type="ECO:0000256" key="1">
    <source>
        <dbReference type="SAM" id="SignalP"/>
    </source>
</evidence>
<dbReference type="SUPFAM" id="SSF52821">
    <property type="entry name" value="Rhodanese/Cell cycle control phosphatase"/>
    <property type="match status" value="1"/>
</dbReference>
<dbReference type="CDD" id="cd00158">
    <property type="entry name" value="RHOD"/>
    <property type="match status" value="1"/>
</dbReference>
<dbReference type="Proteomes" id="UP000634136">
    <property type="component" value="Unassembled WGS sequence"/>
</dbReference>
<dbReference type="AlphaFoldDB" id="A0A834SUX2"/>
<gene>
    <name evidence="3" type="ORF">G2W53_036384</name>
</gene>
<organism evidence="3 4">
    <name type="scientific">Senna tora</name>
    <dbReference type="NCBI Taxonomy" id="362788"/>
    <lineage>
        <taxon>Eukaryota</taxon>
        <taxon>Viridiplantae</taxon>
        <taxon>Streptophyta</taxon>
        <taxon>Embryophyta</taxon>
        <taxon>Tracheophyta</taxon>
        <taxon>Spermatophyta</taxon>
        <taxon>Magnoliopsida</taxon>
        <taxon>eudicotyledons</taxon>
        <taxon>Gunneridae</taxon>
        <taxon>Pentapetalae</taxon>
        <taxon>rosids</taxon>
        <taxon>fabids</taxon>
        <taxon>Fabales</taxon>
        <taxon>Fabaceae</taxon>
        <taxon>Caesalpinioideae</taxon>
        <taxon>Cassia clade</taxon>
        <taxon>Senna</taxon>
    </lineage>
</organism>
<evidence type="ECO:0000313" key="3">
    <source>
        <dbReference type="EMBL" id="KAF7809641.1"/>
    </source>
</evidence>
<keyword evidence="4" id="KW-1185">Reference proteome</keyword>
<proteinExistence type="predicted"/>
<dbReference type="Gene3D" id="3.40.250.10">
    <property type="entry name" value="Rhodanese-like domain"/>
    <property type="match status" value="1"/>
</dbReference>
<dbReference type="PANTHER" id="PTHR44542">
    <property type="entry name" value="THIOSULFATE SULFURTRANSFERASE 18"/>
    <property type="match status" value="1"/>
</dbReference>
<feature type="signal peptide" evidence="1">
    <location>
        <begin position="1"/>
        <end position="21"/>
    </location>
</feature>
<keyword evidence="1" id="KW-0732">Signal</keyword>
<dbReference type="SMART" id="SM00450">
    <property type="entry name" value="RHOD"/>
    <property type="match status" value="1"/>
</dbReference>
<keyword evidence="3" id="KW-0808">Transferase</keyword>
<dbReference type="InterPro" id="IPR036873">
    <property type="entry name" value="Rhodanese-like_dom_sf"/>
</dbReference>
<sequence length="146" mass="16214">MNAFGSGLLLLFLIFISSTSPSEVATIDVLQAKALIQKAHVYYLDVRTVEEFEKGHADVDKIINIPYMLYTPKGKVKNPEFVNKVSVAFNKEDHLVVGCLSGVRSLCASADLLTHGFKNVKNMEGGYLDWVKKDFPVKAHIANEEL</sequence>
<dbReference type="Pfam" id="PF00581">
    <property type="entry name" value="Rhodanese"/>
    <property type="match status" value="1"/>
</dbReference>
<accession>A0A834SUX2</accession>
<feature type="domain" description="Rhodanese" evidence="2">
    <location>
        <begin position="37"/>
        <end position="139"/>
    </location>
</feature>
<dbReference type="EMBL" id="JAAIUW010000011">
    <property type="protein sequence ID" value="KAF7809641.1"/>
    <property type="molecule type" value="Genomic_DNA"/>
</dbReference>
<dbReference type="PANTHER" id="PTHR44542:SF12">
    <property type="entry name" value="THIOSULFATE SULFURTRANSFERASE 18"/>
    <property type="match status" value="1"/>
</dbReference>
<dbReference type="GO" id="GO:0016740">
    <property type="term" value="F:transferase activity"/>
    <property type="evidence" value="ECO:0007669"/>
    <property type="project" value="UniProtKB-KW"/>
</dbReference>
<name>A0A834SUX2_9FABA</name>
<dbReference type="OrthoDB" id="566238at2759"/>
<evidence type="ECO:0000313" key="4">
    <source>
        <dbReference type="Proteomes" id="UP000634136"/>
    </source>
</evidence>
<feature type="chain" id="PRO_5032724284" evidence="1">
    <location>
        <begin position="22"/>
        <end position="146"/>
    </location>
</feature>
<comment type="caution">
    <text evidence="3">The sequence shown here is derived from an EMBL/GenBank/DDBJ whole genome shotgun (WGS) entry which is preliminary data.</text>
</comment>